<dbReference type="OrthoDB" id="672896at2"/>
<name>H1Y061_9SPHI</name>
<keyword evidence="3" id="KW-1185">Reference proteome</keyword>
<protein>
    <submittedName>
        <fullName evidence="2">Uncharacterized protein</fullName>
    </submittedName>
</protein>
<feature type="chain" id="PRO_5003558077" evidence="1">
    <location>
        <begin position="24"/>
        <end position="131"/>
    </location>
</feature>
<feature type="signal peptide" evidence="1">
    <location>
        <begin position="1"/>
        <end position="23"/>
    </location>
</feature>
<dbReference type="eggNOG" id="ENOG5033GYD">
    <property type="taxonomic scope" value="Bacteria"/>
</dbReference>
<reference evidence="2" key="1">
    <citation type="submission" date="2011-09" db="EMBL/GenBank/DDBJ databases">
        <title>The permanent draft genome of Mucilaginibacter paludis DSM 18603.</title>
        <authorList>
            <consortium name="US DOE Joint Genome Institute (JGI-PGF)"/>
            <person name="Lucas S."/>
            <person name="Han J."/>
            <person name="Lapidus A."/>
            <person name="Bruce D."/>
            <person name="Goodwin L."/>
            <person name="Pitluck S."/>
            <person name="Peters L."/>
            <person name="Kyrpides N."/>
            <person name="Mavromatis K."/>
            <person name="Ivanova N."/>
            <person name="Mikhailova N."/>
            <person name="Held B."/>
            <person name="Detter J.C."/>
            <person name="Tapia R."/>
            <person name="Han C."/>
            <person name="Land M."/>
            <person name="Hauser L."/>
            <person name="Markowitz V."/>
            <person name="Cheng J.-F."/>
            <person name="Hugenholtz P."/>
            <person name="Woyke T."/>
            <person name="Wu D."/>
            <person name="Tindall B."/>
            <person name="Brambilla E."/>
            <person name="Klenk H.-P."/>
            <person name="Eisen J.A."/>
        </authorList>
    </citation>
    <scope>NUCLEOTIDE SEQUENCE [LARGE SCALE GENOMIC DNA]</scope>
    <source>
        <strain evidence="2">DSM 18603</strain>
    </source>
</reference>
<evidence type="ECO:0000313" key="2">
    <source>
        <dbReference type="EMBL" id="EHQ27970.1"/>
    </source>
</evidence>
<evidence type="ECO:0000256" key="1">
    <source>
        <dbReference type="SAM" id="SignalP"/>
    </source>
</evidence>
<dbReference type="PROSITE" id="PS51257">
    <property type="entry name" value="PROKAR_LIPOPROTEIN"/>
    <property type="match status" value="1"/>
</dbReference>
<accession>H1Y061</accession>
<dbReference type="RefSeq" id="WP_008508655.1">
    <property type="nucleotide sequence ID" value="NZ_CM001403.1"/>
</dbReference>
<organism evidence="2 3">
    <name type="scientific">Mucilaginibacter paludis DSM 18603</name>
    <dbReference type="NCBI Taxonomy" id="714943"/>
    <lineage>
        <taxon>Bacteria</taxon>
        <taxon>Pseudomonadati</taxon>
        <taxon>Bacteroidota</taxon>
        <taxon>Sphingobacteriia</taxon>
        <taxon>Sphingobacteriales</taxon>
        <taxon>Sphingobacteriaceae</taxon>
        <taxon>Mucilaginibacter</taxon>
    </lineage>
</organism>
<proteinExistence type="predicted"/>
<dbReference type="Proteomes" id="UP000002774">
    <property type="component" value="Chromosome"/>
</dbReference>
<dbReference type="HOGENOM" id="CLU_1925211_0_0_10"/>
<dbReference type="EMBL" id="CM001403">
    <property type="protein sequence ID" value="EHQ27970.1"/>
    <property type="molecule type" value="Genomic_DNA"/>
</dbReference>
<sequence length="131" mass="14195">MKLYLSFLFIPLLLLFSSCTKSVQEVTPNQTIVTSIARSAWATSDSGKTYSTTISMPEIDDYFNKYGAVLVYATFDGTTYEQIPEVYSGVAYSFSHSVGKITIDIQASDGVSTVTPPGSIIVKIVLITSAL</sequence>
<gene>
    <name evidence="2" type="ORF">Mucpa_3878</name>
</gene>
<evidence type="ECO:0000313" key="3">
    <source>
        <dbReference type="Proteomes" id="UP000002774"/>
    </source>
</evidence>
<dbReference type="AlphaFoldDB" id="H1Y061"/>
<keyword evidence="1" id="KW-0732">Signal</keyword>